<name>A0A151MA29_ALLMI</name>
<dbReference type="EMBL" id="AKHW03006295">
    <property type="protein sequence ID" value="KYO21300.1"/>
    <property type="molecule type" value="Genomic_DNA"/>
</dbReference>
<gene>
    <name evidence="1" type="ORF">Y1Q_0001548</name>
</gene>
<accession>A0A151MA29</accession>
<proteinExistence type="predicted"/>
<organism evidence="1 2">
    <name type="scientific">Alligator mississippiensis</name>
    <name type="common">American alligator</name>
    <dbReference type="NCBI Taxonomy" id="8496"/>
    <lineage>
        <taxon>Eukaryota</taxon>
        <taxon>Metazoa</taxon>
        <taxon>Chordata</taxon>
        <taxon>Craniata</taxon>
        <taxon>Vertebrata</taxon>
        <taxon>Euteleostomi</taxon>
        <taxon>Archelosauria</taxon>
        <taxon>Archosauria</taxon>
        <taxon>Crocodylia</taxon>
        <taxon>Alligatoridae</taxon>
        <taxon>Alligatorinae</taxon>
        <taxon>Alligator</taxon>
    </lineage>
</organism>
<reference evidence="1 2" key="1">
    <citation type="journal article" date="2012" name="Genome Biol.">
        <title>Sequencing three crocodilian genomes to illuminate the evolution of archosaurs and amniotes.</title>
        <authorList>
            <person name="St John J.A."/>
            <person name="Braun E.L."/>
            <person name="Isberg S.R."/>
            <person name="Miles L.G."/>
            <person name="Chong A.Y."/>
            <person name="Gongora J."/>
            <person name="Dalzell P."/>
            <person name="Moran C."/>
            <person name="Bed'hom B."/>
            <person name="Abzhanov A."/>
            <person name="Burgess S.C."/>
            <person name="Cooksey A.M."/>
            <person name="Castoe T.A."/>
            <person name="Crawford N.G."/>
            <person name="Densmore L.D."/>
            <person name="Drew J.C."/>
            <person name="Edwards S.V."/>
            <person name="Faircloth B.C."/>
            <person name="Fujita M.K."/>
            <person name="Greenwold M.J."/>
            <person name="Hoffmann F.G."/>
            <person name="Howard J.M."/>
            <person name="Iguchi T."/>
            <person name="Janes D.E."/>
            <person name="Khan S.Y."/>
            <person name="Kohno S."/>
            <person name="de Koning A.J."/>
            <person name="Lance S.L."/>
            <person name="McCarthy F.M."/>
            <person name="McCormack J.E."/>
            <person name="Merchant M.E."/>
            <person name="Peterson D.G."/>
            <person name="Pollock D.D."/>
            <person name="Pourmand N."/>
            <person name="Raney B.J."/>
            <person name="Roessler K.A."/>
            <person name="Sanford J.R."/>
            <person name="Sawyer R.H."/>
            <person name="Schmidt C.J."/>
            <person name="Triplett E.W."/>
            <person name="Tuberville T.D."/>
            <person name="Venegas-Anaya M."/>
            <person name="Howard J.T."/>
            <person name="Jarvis E.D."/>
            <person name="Guillette L.J.Jr."/>
            <person name="Glenn T.C."/>
            <person name="Green R.E."/>
            <person name="Ray D.A."/>
        </authorList>
    </citation>
    <scope>NUCLEOTIDE SEQUENCE [LARGE SCALE GENOMIC DNA]</scope>
    <source>
        <strain evidence="1">KSC_2009_1</strain>
    </source>
</reference>
<dbReference type="AlphaFoldDB" id="A0A151MA29"/>
<keyword evidence="2" id="KW-1185">Reference proteome</keyword>
<sequence length="70" mass="7621">MVILHWRSFSLVTPQLWNSLPLEACQSPSLDIFQKGGKARTAADSAMQTTPSSHIRSGAGCSPVWLCHNP</sequence>
<dbReference type="Proteomes" id="UP000050525">
    <property type="component" value="Unassembled WGS sequence"/>
</dbReference>
<comment type="caution">
    <text evidence="1">The sequence shown here is derived from an EMBL/GenBank/DDBJ whole genome shotgun (WGS) entry which is preliminary data.</text>
</comment>
<evidence type="ECO:0000313" key="2">
    <source>
        <dbReference type="Proteomes" id="UP000050525"/>
    </source>
</evidence>
<protein>
    <submittedName>
        <fullName evidence="1">Uncharacterized protein</fullName>
    </submittedName>
</protein>
<evidence type="ECO:0000313" key="1">
    <source>
        <dbReference type="EMBL" id="KYO21300.1"/>
    </source>
</evidence>